<dbReference type="AlphaFoldDB" id="A0A4Q5J4L8"/>
<proteinExistence type="predicted"/>
<keyword evidence="3" id="KW-0540">Nuclease</keyword>
<dbReference type="Proteomes" id="UP000291189">
    <property type="component" value="Unassembled WGS sequence"/>
</dbReference>
<evidence type="ECO:0000313" key="4">
    <source>
        <dbReference type="Proteomes" id="UP000291189"/>
    </source>
</evidence>
<accession>A0A4Q5J4L8</accession>
<sequence length="468" mass="50587">MRPPSGLANQLVTAVAEAAPRWSKTGRERANASRQPPVEKGSGRGRTVGGPWSDGHMAATTALEQADSSAGILGAVRASRVTADREEARILALAVDWAELHPDDELAVAELAAALRISTDAGRSLLDEAVELAHRLRRTWARVQAGDLPAWRARRVARSTLHLSRDGAVYVDRHVAPFAHRIGPAQLDRLIEEALVRFEPDVADQRRLAAADARHVAIHTEQVGYDGTVHVQGDLDLADALDLDAALSAGAARLADLGCTDSLDVRRAHALGELARGTDPSLDLPGSGRNVVLHVHVTPDAITDQPGTHLARVDNTRSFVDADQVRTWCGTPGTTITVRPVLDLAEHLSSSAYETPDRLAEQATHLDGTCVFPWCTRSARRADCDHVRPHAEGGSTCSCNIARLCRRHHRLKTHTGWTYTVLELGSYLWTSPHGLQLLRDREGTLDVTPSSGARTAEPGRHLLLVPET</sequence>
<keyword evidence="3" id="KW-0378">Hydrolase</keyword>
<dbReference type="InterPro" id="IPR003870">
    <property type="entry name" value="DUF222"/>
</dbReference>
<feature type="region of interest" description="Disordered" evidence="1">
    <location>
        <begin position="18"/>
        <end position="51"/>
    </location>
</feature>
<dbReference type="InterPro" id="IPR003615">
    <property type="entry name" value="HNH_nuc"/>
</dbReference>
<keyword evidence="3" id="KW-0255">Endonuclease</keyword>
<dbReference type="Pfam" id="PF02720">
    <property type="entry name" value="DUF222"/>
    <property type="match status" value="1"/>
</dbReference>
<protein>
    <submittedName>
        <fullName evidence="3">HNH endonuclease</fullName>
    </submittedName>
</protein>
<organism evidence="3 4">
    <name type="scientific">Nocardioides iriomotensis</name>
    <dbReference type="NCBI Taxonomy" id="715784"/>
    <lineage>
        <taxon>Bacteria</taxon>
        <taxon>Bacillati</taxon>
        <taxon>Actinomycetota</taxon>
        <taxon>Actinomycetes</taxon>
        <taxon>Propionibacteriales</taxon>
        <taxon>Nocardioidaceae</taxon>
        <taxon>Nocardioides</taxon>
    </lineage>
</organism>
<dbReference type="GO" id="GO:0004519">
    <property type="term" value="F:endonuclease activity"/>
    <property type="evidence" value="ECO:0007669"/>
    <property type="project" value="UniProtKB-KW"/>
</dbReference>
<gene>
    <name evidence="3" type="ORF">ETU37_10355</name>
</gene>
<evidence type="ECO:0000313" key="3">
    <source>
        <dbReference type="EMBL" id="RYU12395.1"/>
    </source>
</evidence>
<reference evidence="3 4" key="1">
    <citation type="submission" date="2019-01" db="EMBL/GenBank/DDBJ databases">
        <title>Nocardioides guangzhouensis sp. nov., an actinobacterium isolated from soil.</title>
        <authorList>
            <person name="Fu Y."/>
            <person name="Cai Y."/>
            <person name="Lin Z."/>
            <person name="Chen P."/>
        </authorList>
    </citation>
    <scope>NUCLEOTIDE SEQUENCE [LARGE SCALE GENOMIC DNA]</scope>
    <source>
        <strain evidence="3 4">NBRC 105384</strain>
    </source>
</reference>
<feature type="domain" description="DUF222" evidence="2">
    <location>
        <begin position="81"/>
        <end position="326"/>
    </location>
</feature>
<name>A0A4Q5J4L8_9ACTN</name>
<keyword evidence="4" id="KW-1185">Reference proteome</keyword>
<dbReference type="Gene3D" id="1.10.30.50">
    <property type="match status" value="1"/>
</dbReference>
<dbReference type="EMBL" id="SDPU01000021">
    <property type="protein sequence ID" value="RYU12395.1"/>
    <property type="molecule type" value="Genomic_DNA"/>
</dbReference>
<evidence type="ECO:0000256" key="1">
    <source>
        <dbReference type="SAM" id="MobiDB-lite"/>
    </source>
</evidence>
<evidence type="ECO:0000259" key="2">
    <source>
        <dbReference type="Pfam" id="PF02720"/>
    </source>
</evidence>
<comment type="caution">
    <text evidence="3">The sequence shown here is derived from an EMBL/GenBank/DDBJ whole genome shotgun (WGS) entry which is preliminary data.</text>
</comment>
<dbReference type="CDD" id="cd00085">
    <property type="entry name" value="HNHc"/>
    <property type="match status" value="1"/>
</dbReference>
<dbReference type="OrthoDB" id="3778721at2"/>